<dbReference type="AlphaFoldDB" id="A0AAQ3QDL8"/>
<organism evidence="1 2">
    <name type="scientific">Canna indica</name>
    <name type="common">Indian-shot</name>
    <dbReference type="NCBI Taxonomy" id="4628"/>
    <lineage>
        <taxon>Eukaryota</taxon>
        <taxon>Viridiplantae</taxon>
        <taxon>Streptophyta</taxon>
        <taxon>Embryophyta</taxon>
        <taxon>Tracheophyta</taxon>
        <taxon>Spermatophyta</taxon>
        <taxon>Magnoliopsida</taxon>
        <taxon>Liliopsida</taxon>
        <taxon>Zingiberales</taxon>
        <taxon>Cannaceae</taxon>
        <taxon>Canna</taxon>
    </lineage>
</organism>
<keyword evidence="2" id="KW-1185">Reference proteome</keyword>
<protein>
    <submittedName>
        <fullName evidence="1">Uncharacterized protein</fullName>
    </submittedName>
</protein>
<sequence>MAELLLEEVHSYSKNGPLRALHRWSGRLLDLLEHIIVEGVCNNMEVGLLDPFPKPNGTAAEFKVGSSMSNFEIGGLDA</sequence>
<evidence type="ECO:0000313" key="1">
    <source>
        <dbReference type="EMBL" id="WOL08736.1"/>
    </source>
</evidence>
<name>A0AAQ3QDL8_9LILI</name>
<accession>A0AAQ3QDL8</accession>
<dbReference type="EMBL" id="CP136894">
    <property type="protein sequence ID" value="WOL08736.1"/>
    <property type="molecule type" value="Genomic_DNA"/>
</dbReference>
<dbReference type="Proteomes" id="UP001327560">
    <property type="component" value="Chromosome 5"/>
</dbReference>
<evidence type="ECO:0000313" key="2">
    <source>
        <dbReference type="Proteomes" id="UP001327560"/>
    </source>
</evidence>
<gene>
    <name evidence="1" type="ORF">Cni_G17489</name>
</gene>
<reference evidence="1 2" key="1">
    <citation type="submission" date="2023-10" db="EMBL/GenBank/DDBJ databases">
        <title>Chromosome-scale genome assembly provides insights into flower coloration mechanisms of Canna indica.</title>
        <authorList>
            <person name="Li C."/>
        </authorList>
    </citation>
    <scope>NUCLEOTIDE SEQUENCE [LARGE SCALE GENOMIC DNA]</scope>
    <source>
        <tissue evidence="1">Flower</tissue>
    </source>
</reference>
<proteinExistence type="predicted"/>